<keyword evidence="8" id="KW-1185">Reference proteome</keyword>
<feature type="transmembrane region" description="Helical" evidence="5">
    <location>
        <begin position="278"/>
        <end position="299"/>
    </location>
</feature>
<dbReference type="InterPro" id="IPR011701">
    <property type="entry name" value="MFS"/>
</dbReference>
<evidence type="ECO:0000256" key="5">
    <source>
        <dbReference type="SAM" id="Phobius"/>
    </source>
</evidence>
<dbReference type="InterPro" id="IPR036259">
    <property type="entry name" value="MFS_trans_sf"/>
</dbReference>
<reference evidence="7 8" key="1">
    <citation type="journal article" date="2023" name="Microbiol. Resour. Announc.">
        <title>Complete Genome Sequence of Imperialibacter roseus strain P4T.</title>
        <authorList>
            <person name="Tizabi D.R."/>
            <person name="Bachvaroff T."/>
            <person name="Hill R.T."/>
        </authorList>
    </citation>
    <scope>NUCLEOTIDE SEQUENCE [LARGE SCALE GENOMIC DNA]</scope>
    <source>
        <strain evidence="7 8">P4T</strain>
    </source>
</reference>
<feature type="domain" description="Major facilitator superfamily (MFS) profile" evidence="6">
    <location>
        <begin position="21"/>
        <end position="431"/>
    </location>
</feature>
<feature type="transmembrane region" description="Helical" evidence="5">
    <location>
        <begin position="55"/>
        <end position="79"/>
    </location>
</feature>
<dbReference type="InterPro" id="IPR020846">
    <property type="entry name" value="MFS_dom"/>
</dbReference>
<dbReference type="EMBL" id="CP136051">
    <property type="protein sequence ID" value="WOK08285.1"/>
    <property type="molecule type" value="Genomic_DNA"/>
</dbReference>
<evidence type="ECO:0000256" key="2">
    <source>
        <dbReference type="ARBA" id="ARBA00022692"/>
    </source>
</evidence>
<comment type="subcellular location">
    <subcellularLocation>
        <location evidence="1">Membrane</location>
        <topology evidence="1">Multi-pass membrane protein</topology>
    </subcellularLocation>
</comment>
<dbReference type="Gene3D" id="1.20.1250.20">
    <property type="entry name" value="MFS general substrate transporter like domains"/>
    <property type="match status" value="2"/>
</dbReference>
<accession>A0ABZ0IV82</accession>
<dbReference type="InterPro" id="IPR050382">
    <property type="entry name" value="MFS_Na/Anion_cotransporter"/>
</dbReference>
<organism evidence="7 8">
    <name type="scientific">Imperialibacter roseus</name>
    <dbReference type="NCBI Taxonomy" id="1324217"/>
    <lineage>
        <taxon>Bacteria</taxon>
        <taxon>Pseudomonadati</taxon>
        <taxon>Bacteroidota</taxon>
        <taxon>Cytophagia</taxon>
        <taxon>Cytophagales</taxon>
        <taxon>Flammeovirgaceae</taxon>
        <taxon>Imperialibacter</taxon>
    </lineage>
</organism>
<feature type="transmembrane region" description="Helical" evidence="5">
    <location>
        <begin position="311"/>
        <end position="329"/>
    </location>
</feature>
<protein>
    <submittedName>
        <fullName evidence="7">MFS transporter</fullName>
    </submittedName>
</protein>
<name>A0ABZ0IV82_9BACT</name>
<evidence type="ECO:0000259" key="6">
    <source>
        <dbReference type="PROSITE" id="PS50850"/>
    </source>
</evidence>
<feature type="transmembrane region" description="Helical" evidence="5">
    <location>
        <begin position="404"/>
        <end position="426"/>
    </location>
</feature>
<dbReference type="PROSITE" id="PS50850">
    <property type="entry name" value="MFS"/>
    <property type="match status" value="1"/>
</dbReference>
<evidence type="ECO:0000256" key="4">
    <source>
        <dbReference type="ARBA" id="ARBA00023136"/>
    </source>
</evidence>
<evidence type="ECO:0000313" key="8">
    <source>
        <dbReference type="Proteomes" id="UP001302349"/>
    </source>
</evidence>
<evidence type="ECO:0000313" key="7">
    <source>
        <dbReference type="EMBL" id="WOK08285.1"/>
    </source>
</evidence>
<keyword evidence="2 5" id="KW-0812">Transmembrane</keyword>
<feature type="transmembrane region" description="Helical" evidence="5">
    <location>
        <begin position="148"/>
        <end position="171"/>
    </location>
</feature>
<dbReference type="PANTHER" id="PTHR11662">
    <property type="entry name" value="SOLUTE CARRIER FAMILY 17"/>
    <property type="match status" value="1"/>
</dbReference>
<sequence>MSADSSHSLKSSVIKNYRWYVCALLFYATTLRYVDRQVIGILKPTLEQYFGWSEIDYSHVVMAFTASYALGLLSFGGLIDRIGTKLGYSLSLIIWSLASMAHAITTRTIGFASVRAVLGLSEAMNLPTAIKTVAEWFPKKERALATGIFISGTNVGAIVAPILVPIIVSMWGWEEAFILTGAMGFVWLALWWKFYDIPVSQKRLSKEEYDYIHSDDEEKDESTIRVSWLKLLSFRQTWAFIVGKFLSDPIWWFFLFWLPSYFVNAFQVDFTKPSLLLAIIYTATTLGSIGGGYLSSWLIKRGWPIFKARRVSMLVFALCVVPIMLAQFLSNLWIAVALVSLAAASHQGWSANILTTIGDEFPKKVISSLIGIGTLAGALGGVLFPIVVGRLLDYYKTLGDINAGYSVLFIICGCAYVVALILMHLISPRPAKIKL</sequence>
<evidence type="ECO:0000256" key="1">
    <source>
        <dbReference type="ARBA" id="ARBA00004141"/>
    </source>
</evidence>
<keyword evidence="4 5" id="KW-0472">Membrane</keyword>
<feature type="transmembrane region" description="Helical" evidence="5">
    <location>
        <begin position="369"/>
        <end position="392"/>
    </location>
</feature>
<dbReference type="CDD" id="cd17319">
    <property type="entry name" value="MFS_ExuT_GudP_like"/>
    <property type="match status" value="1"/>
</dbReference>
<proteinExistence type="predicted"/>
<keyword evidence="3 5" id="KW-1133">Transmembrane helix</keyword>
<evidence type="ECO:0000256" key="3">
    <source>
        <dbReference type="ARBA" id="ARBA00022989"/>
    </source>
</evidence>
<feature type="transmembrane region" description="Helical" evidence="5">
    <location>
        <begin position="335"/>
        <end position="357"/>
    </location>
</feature>
<dbReference type="SUPFAM" id="SSF103473">
    <property type="entry name" value="MFS general substrate transporter"/>
    <property type="match status" value="1"/>
</dbReference>
<dbReference type="RefSeq" id="WP_317490931.1">
    <property type="nucleotide sequence ID" value="NZ_CP136051.1"/>
</dbReference>
<dbReference type="Proteomes" id="UP001302349">
    <property type="component" value="Chromosome"/>
</dbReference>
<dbReference type="PANTHER" id="PTHR11662:SF285">
    <property type="entry name" value="HEXURONATE TRANSPORTER"/>
    <property type="match status" value="1"/>
</dbReference>
<gene>
    <name evidence="7" type="ORF">RT717_06495</name>
</gene>
<feature type="transmembrane region" description="Helical" evidence="5">
    <location>
        <begin position="238"/>
        <end position="258"/>
    </location>
</feature>
<dbReference type="Pfam" id="PF07690">
    <property type="entry name" value="MFS_1"/>
    <property type="match status" value="1"/>
</dbReference>
<feature type="transmembrane region" description="Helical" evidence="5">
    <location>
        <begin position="177"/>
        <end position="195"/>
    </location>
</feature>